<dbReference type="GO" id="GO:0003700">
    <property type="term" value="F:DNA-binding transcription factor activity"/>
    <property type="evidence" value="ECO:0007669"/>
    <property type="project" value="TreeGrafter"/>
</dbReference>
<dbReference type="PANTHER" id="PTHR30146:SF109">
    <property type="entry name" value="HTH-TYPE TRANSCRIPTIONAL REGULATOR GALS"/>
    <property type="match status" value="1"/>
</dbReference>
<dbReference type="OrthoDB" id="4268837at2"/>
<dbReference type="PROSITE" id="PS50932">
    <property type="entry name" value="HTH_LACI_2"/>
    <property type="match status" value="1"/>
</dbReference>
<organism evidence="5 6">
    <name type="scientific">Kribbella voronezhensis</name>
    <dbReference type="NCBI Taxonomy" id="2512212"/>
    <lineage>
        <taxon>Bacteria</taxon>
        <taxon>Bacillati</taxon>
        <taxon>Actinomycetota</taxon>
        <taxon>Actinomycetes</taxon>
        <taxon>Propionibacteriales</taxon>
        <taxon>Kribbellaceae</taxon>
        <taxon>Kribbella</taxon>
    </lineage>
</organism>
<dbReference type="Pfam" id="PF00356">
    <property type="entry name" value="LacI"/>
    <property type="match status" value="1"/>
</dbReference>
<evidence type="ECO:0000259" key="4">
    <source>
        <dbReference type="PROSITE" id="PS50932"/>
    </source>
</evidence>
<dbReference type="EMBL" id="SOCE01000001">
    <property type="protein sequence ID" value="TDU87330.1"/>
    <property type="molecule type" value="Genomic_DNA"/>
</dbReference>
<gene>
    <name evidence="5" type="ORF">EV138_0851</name>
</gene>
<dbReference type="SUPFAM" id="SSF53822">
    <property type="entry name" value="Periplasmic binding protein-like I"/>
    <property type="match status" value="1"/>
</dbReference>
<dbReference type="GO" id="GO:0000976">
    <property type="term" value="F:transcription cis-regulatory region binding"/>
    <property type="evidence" value="ECO:0007669"/>
    <property type="project" value="TreeGrafter"/>
</dbReference>
<dbReference type="SMART" id="SM00354">
    <property type="entry name" value="HTH_LACI"/>
    <property type="match status" value="1"/>
</dbReference>
<accession>A0A4R7T631</accession>
<proteinExistence type="predicted"/>
<name>A0A4R7T631_9ACTN</name>
<dbReference type="SUPFAM" id="SSF47413">
    <property type="entry name" value="lambda repressor-like DNA-binding domains"/>
    <property type="match status" value="1"/>
</dbReference>
<evidence type="ECO:0000256" key="1">
    <source>
        <dbReference type="ARBA" id="ARBA00023015"/>
    </source>
</evidence>
<evidence type="ECO:0000256" key="2">
    <source>
        <dbReference type="ARBA" id="ARBA00023125"/>
    </source>
</evidence>
<keyword evidence="2" id="KW-0238">DNA-binding</keyword>
<dbReference type="Proteomes" id="UP000295151">
    <property type="component" value="Unassembled WGS sequence"/>
</dbReference>
<dbReference type="CDD" id="cd06267">
    <property type="entry name" value="PBP1_LacI_sugar_binding-like"/>
    <property type="match status" value="1"/>
</dbReference>
<dbReference type="Pfam" id="PF13377">
    <property type="entry name" value="Peripla_BP_3"/>
    <property type="match status" value="1"/>
</dbReference>
<dbReference type="CDD" id="cd01392">
    <property type="entry name" value="HTH_LacI"/>
    <property type="match status" value="1"/>
</dbReference>
<reference evidence="5 6" key="1">
    <citation type="submission" date="2019-03" db="EMBL/GenBank/DDBJ databases">
        <title>Genomic Encyclopedia of Type Strains, Phase III (KMG-III): the genomes of soil and plant-associated and newly described type strains.</title>
        <authorList>
            <person name="Whitman W."/>
        </authorList>
    </citation>
    <scope>NUCLEOTIDE SEQUENCE [LARGE SCALE GENOMIC DNA]</scope>
    <source>
        <strain evidence="5 6">VKM Ac-2575</strain>
    </source>
</reference>
<protein>
    <submittedName>
        <fullName evidence="5">LacI family transcriptional regulator</fullName>
    </submittedName>
</protein>
<dbReference type="Gene3D" id="1.10.260.40">
    <property type="entry name" value="lambda repressor-like DNA-binding domains"/>
    <property type="match status" value="1"/>
</dbReference>
<dbReference type="PROSITE" id="PS00356">
    <property type="entry name" value="HTH_LACI_1"/>
    <property type="match status" value="1"/>
</dbReference>
<dbReference type="Gene3D" id="3.40.50.2300">
    <property type="match status" value="2"/>
</dbReference>
<dbReference type="AlphaFoldDB" id="A0A4R7T631"/>
<evidence type="ECO:0000313" key="5">
    <source>
        <dbReference type="EMBL" id="TDU87330.1"/>
    </source>
</evidence>
<keyword evidence="1" id="KW-0805">Transcription regulation</keyword>
<dbReference type="InterPro" id="IPR028082">
    <property type="entry name" value="Peripla_BP_I"/>
</dbReference>
<keyword evidence="6" id="KW-1185">Reference proteome</keyword>
<keyword evidence="3" id="KW-0804">Transcription</keyword>
<dbReference type="PANTHER" id="PTHR30146">
    <property type="entry name" value="LACI-RELATED TRANSCRIPTIONAL REPRESSOR"/>
    <property type="match status" value="1"/>
</dbReference>
<sequence length="380" mass="40465">MVDWKRSRKQVPITVLGVDRRVCPPDGRRSVLPGRVGTTTLDQVTTDTPRRQPTLDEVAERAGVSRSAASRVINNAPHVSRAKREAVLRAVDDLGYVPNATARALATRQAGSVVLAISGDDPAMFADPFFAEVVVGVNAVLEETDLELMLSLATSTRGQARLEQLLRTHQAGGVMLMSLHGDDPLAALAHQASVPVVFGGRPLNIEARYYVDADNRGGARLATEHLIASGRRKIATITGRIDEGAGIARLQGFQEALAVAGLDNSLVEPGDFSEDGGSTAMGRLLDRAPELDAVFIASDQMAIGALRTLARAGRTVPGDVAVIGFNDIPAARHTTPPLTTVNQPIEALGREMARMLLSLMSGDRPSPLILPTRLIHRESA</sequence>
<dbReference type="InterPro" id="IPR000843">
    <property type="entry name" value="HTH_LacI"/>
</dbReference>
<dbReference type="InterPro" id="IPR046335">
    <property type="entry name" value="LacI/GalR-like_sensor"/>
</dbReference>
<evidence type="ECO:0000256" key="3">
    <source>
        <dbReference type="ARBA" id="ARBA00023163"/>
    </source>
</evidence>
<evidence type="ECO:0000313" key="6">
    <source>
        <dbReference type="Proteomes" id="UP000295151"/>
    </source>
</evidence>
<comment type="caution">
    <text evidence="5">The sequence shown here is derived from an EMBL/GenBank/DDBJ whole genome shotgun (WGS) entry which is preliminary data.</text>
</comment>
<feature type="domain" description="HTH lacI-type" evidence="4">
    <location>
        <begin position="53"/>
        <end position="107"/>
    </location>
</feature>
<dbReference type="InterPro" id="IPR010982">
    <property type="entry name" value="Lambda_DNA-bd_dom_sf"/>
</dbReference>